<comment type="caution">
    <text evidence="2">The sequence shown here is derived from an EMBL/GenBank/DDBJ whole genome shotgun (WGS) entry which is preliminary data.</text>
</comment>
<accession>A0A2A2AJC9</accession>
<evidence type="ECO:0000313" key="2">
    <source>
        <dbReference type="EMBL" id="PAT41747.1"/>
    </source>
</evidence>
<evidence type="ECO:0000313" key="4">
    <source>
        <dbReference type="Proteomes" id="UP000218644"/>
    </source>
</evidence>
<accession>A0A2A2AVG9</accession>
<evidence type="ECO:0000313" key="3">
    <source>
        <dbReference type="Proteomes" id="UP000218054"/>
    </source>
</evidence>
<dbReference type="InterPro" id="IPR021250">
    <property type="entry name" value="DUF2789"/>
</dbReference>
<dbReference type="Proteomes" id="UP000218644">
    <property type="component" value="Unassembled WGS sequence"/>
</dbReference>
<gene>
    <name evidence="2" type="ORF">CK623_01425</name>
    <name evidence="1" type="ORF">CK625_05020</name>
</gene>
<dbReference type="InterPro" id="IPR038086">
    <property type="entry name" value="DUF2789_sf"/>
</dbReference>
<dbReference type="EMBL" id="NSJD01000001">
    <property type="protein sequence ID" value="PAT41747.1"/>
    <property type="molecule type" value="Genomic_DNA"/>
</dbReference>
<dbReference type="Pfam" id="PF10982">
    <property type="entry name" value="DUF2789"/>
    <property type="match status" value="1"/>
</dbReference>
<proteinExistence type="predicted"/>
<dbReference type="Proteomes" id="UP000218054">
    <property type="component" value="Unassembled WGS sequence"/>
</dbReference>
<dbReference type="Gene3D" id="1.10.10.1130">
    <property type="entry name" value="Uncharacterised protein PF10982, DUF2789"/>
    <property type="match status" value="1"/>
</dbReference>
<evidence type="ECO:0000313" key="1">
    <source>
        <dbReference type="EMBL" id="PAT37844.1"/>
    </source>
</evidence>
<reference evidence="3 4" key="1">
    <citation type="submission" date="2017-08" db="EMBL/GenBank/DDBJ databases">
        <title>WGS of Clinical strains of the CDC Group NO-1 linked to zoonotic infections in humans.</title>
        <authorList>
            <person name="Bernier A.-M."/>
            <person name="Bernard K."/>
        </authorList>
    </citation>
    <scope>NUCLEOTIDE SEQUENCE [LARGE SCALE GENOMIC DNA]</scope>
    <source>
        <strain evidence="1 3">NML00-0135</strain>
        <strain evidence="2 4">NML79-0751</strain>
    </source>
</reference>
<sequence length="85" mass="9627">MPIHSPEFIERCASFSDLFEQLGLPSSPVQIADFITEHHPLPDEVLLADAPFWSTAQAQFLREQKQLDEPPWAILIDQLSAALRD</sequence>
<protein>
    <recommendedName>
        <fullName evidence="5">DUF2789 domain-containing protein</fullName>
    </recommendedName>
</protein>
<dbReference type="EMBL" id="NSJB01000002">
    <property type="protein sequence ID" value="PAT37844.1"/>
    <property type="molecule type" value="Genomic_DNA"/>
</dbReference>
<name>A0A2A2AVG9_9BURK</name>
<organism evidence="2 4">
    <name type="scientific">Vandammella animalimorsus</name>
    <dbReference type="NCBI Taxonomy" id="2029117"/>
    <lineage>
        <taxon>Bacteria</taxon>
        <taxon>Pseudomonadati</taxon>
        <taxon>Pseudomonadota</taxon>
        <taxon>Betaproteobacteria</taxon>
        <taxon>Burkholderiales</taxon>
        <taxon>Comamonadaceae</taxon>
        <taxon>Vandammella</taxon>
    </lineage>
</organism>
<dbReference type="AlphaFoldDB" id="A0A2A2AVG9"/>
<keyword evidence="3" id="KW-1185">Reference proteome</keyword>
<dbReference type="RefSeq" id="WP_095539410.1">
    <property type="nucleotide sequence ID" value="NZ_NSJB01000002.1"/>
</dbReference>
<evidence type="ECO:0008006" key="5">
    <source>
        <dbReference type="Google" id="ProtNLM"/>
    </source>
</evidence>